<evidence type="ECO:0000313" key="4">
    <source>
        <dbReference type="EMBL" id="KAJ7410996.1"/>
    </source>
</evidence>
<dbReference type="EMBL" id="WHWB01034368">
    <property type="protein sequence ID" value="KAJ7410996.1"/>
    <property type="molecule type" value="Genomic_DNA"/>
</dbReference>
<dbReference type="Pfam" id="PF02100">
    <property type="entry name" value="ODC_AZ"/>
    <property type="match status" value="1"/>
</dbReference>
<dbReference type="SUPFAM" id="SSF55729">
    <property type="entry name" value="Acyl-CoA N-acyltransferases (Nat)"/>
    <property type="match status" value="1"/>
</dbReference>
<evidence type="ECO:0000256" key="2">
    <source>
        <dbReference type="ARBA" id="ARBA00022758"/>
    </source>
</evidence>
<evidence type="ECO:0000313" key="5">
    <source>
        <dbReference type="Proteomes" id="UP001145742"/>
    </source>
</evidence>
<dbReference type="Proteomes" id="UP001145742">
    <property type="component" value="Unassembled WGS sequence"/>
</dbReference>
<feature type="region of interest" description="Disordered" evidence="3">
    <location>
        <begin position="114"/>
        <end position="152"/>
    </location>
</feature>
<evidence type="ECO:0000256" key="3">
    <source>
        <dbReference type="SAM" id="MobiDB-lite"/>
    </source>
</evidence>
<dbReference type="PROSITE" id="PS01337">
    <property type="entry name" value="ODC_AZ"/>
    <property type="match status" value="1"/>
</dbReference>
<protein>
    <submittedName>
        <fullName evidence="4">Ornithine decarboxylase antizyme 2-like protein</fullName>
    </submittedName>
</protein>
<feature type="compositionally biased region" description="Acidic residues" evidence="3">
    <location>
        <begin position="120"/>
        <end position="131"/>
    </location>
</feature>
<feature type="region of interest" description="Disordered" evidence="3">
    <location>
        <begin position="1"/>
        <end position="22"/>
    </location>
</feature>
<name>A0ABQ9CX83_9PASS</name>
<accession>A0ABQ9CX83</accession>
<comment type="similarity">
    <text evidence="1">Belongs to the ODC antizyme family.</text>
</comment>
<proteinExistence type="inferred from homology"/>
<dbReference type="InterPro" id="IPR038581">
    <property type="entry name" value="ODC_AZ_sf"/>
</dbReference>
<dbReference type="PANTHER" id="PTHR10279:SF6">
    <property type="entry name" value="ORNITHINE DECARBOXYLASE ANTIZYME 2"/>
    <property type="match status" value="1"/>
</dbReference>
<gene>
    <name evidence="4" type="ORF">WISP_105047</name>
</gene>
<dbReference type="InterPro" id="IPR016181">
    <property type="entry name" value="Acyl_CoA_acyltransferase"/>
</dbReference>
<dbReference type="Gene3D" id="3.40.630.60">
    <property type="match status" value="1"/>
</dbReference>
<comment type="caution">
    <text evidence="4">The sequence shown here is derived from an EMBL/GenBank/DDBJ whole genome shotgun (WGS) entry which is preliminary data.</text>
</comment>
<feature type="compositionally biased region" description="Polar residues" evidence="3">
    <location>
        <begin position="12"/>
        <end position="22"/>
    </location>
</feature>
<reference evidence="4" key="1">
    <citation type="submission" date="2019-10" db="EMBL/GenBank/DDBJ databases">
        <authorList>
            <person name="Soares A.E.R."/>
            <person name="Aleixo A."/>
            <person name="Schneider P."/>
            <person name="Miyaki C.Y."/>
            <person name="Schneider M.P."/>
            <person name="Mello C."/>
            <person name="Vasconcelos A.T.R."/>
        </authorList>
    </citation>
    <scope>NUCLEOTIDE SEQUENCE</scope>
    <source>
        <tissue evidence="4">Muscle</tissue>
    </source>
</reference>
<evidence type="ECO:0000256" key="1">
    <source>
        <dbReference type="ARBA" id="ARBA00008796"/>
    </source>
</evidence>
<organism evidence="4 5">
    <name type="scientific">Willisornis vidua</name>
    <name type="common">Xingu scale-backed antbird</name>
    <dbReference type="NCBI Taxonomy" id="1566151"/>
    <lineage>
        <taxon>Eukaryota</taxon>
        <taxon>Metazoa</taxon>
        <taxon>Chordata</taxon>
        <taxon>Craniata</taxon>
        <taxon>Vertebrata</taxon>
        <taxon>Euteleostomi</taxon>
        <taxon>Archelosauria</taxon>
        <taxon>Archosauria</taxon>
        <taxon>Dinosauria</taxon>
        <taxon>Saurischia</taxon>
        <taxon>Theropoda</taxon>
        <taxon>Coelurosauria</taxon>
        <taxon>Aves</taxon>
        <taxon>Neognathae</taxon>
        <taxon>Neoaves</taxon>
        <taxon>Telluraves</taxon>
        <taxon>Australaves</taxon>
        <taxon>Passeriformes</taxon>
        <taxon>Thamnophilidae</taxon>
        <taxon>Willisornis</taxon>
    </lineage>
</organism>
<keyword evidence="5" id="KW-1185">Reference proteome</keyword>
<dbReference type="PANTHER" id="PTHR10279">
    <property type="entry name" value="ORNITHINE DECARBOXYLASE ANTIZYME"/>
    <property type="match status" value="1"/>
</dbReference>
<dbReference type="InterPro" id="IPR002993">
    <property type="entry name" value="ODC_AZ"/>
</dbReference>
<sequence length="273" mass="30822">MGTCKLGAGVSKDSSQDLSSAFPQEDELKLTQRDKGLEVCAVFAQTHQITAKLLLWAFQSGSWQHSRSRALRTLTEPHDVNPPSGLPTKNGSTCQNFECHSWGRNILFGRCHGDSKEEKEKEEEEEQEEKEEEKRRRKSGSMDEKITVSQDVPVHEGKPHIVHFQYKVTEVKTSSWDAVLSNQSLFVEIPDGLLADGSKEGLSALLEFAEEKMKVNYVFICFRKSREDRAPLLKTFSFLGFEIVRPGHPAVPSRPDVMFMVYPLDQSSSSDEE</sequence>
<keyword evidence="2" id="KW-0688">Ribosomal frameshifting</keyword>